<dbReference type="Proteomes" id="UP000249061">
    <property type="component" value="Unassembled WGS sequence"/>
</dbReference>
<evidence type="ECO:0000313" key="1">
    <source>
        <dbReference type="EMBL" id="PZR04541.1"/>
    </source>
</evidence>
<name>A0A2W5V3J5_9BACT</name>
<gene>
    <name evidence="1" type="ORF">DI536_34025</name>
</gene>
<comment type="caution">
    <text evidence="1">The sequence shown here is derived from an EMBL/GenBank/DDBJ whole genome shotgun (WGS) entry which is preliminary data.</text>
</comment>
<proteinExistence type="predicted"/>
<accession>A0A2W5V3J5</accession>
<dbReference type="EMBL" id="QFQP01000056">
    <property type="protein sequence ID" value="PZR04541.1"/>
    <property type="molecule type" value="Genomic_DNA"/>
</dbReference>
<protein>
    <submittedName>
        <fullName evidence="1">Uncharacterized protein</fullName>
    </submittedName>
</protein>
<dbReference type="AlphaFoldDB" id="A0A2W5V3J5"/>
<evidence type="ECO:0000313" key="2">
    <source>
        <dbReference type="Proteomes" id="UP000249061"/>
    </source>
</evidence>
<organism evidence="1 2">
    <name type="scientific">Archangium gephyra</name>
    <dbReference type="NCBI Taxonomy" id="48"/>
    <lineage>
        <taxon>Bacteria</taxon>
        <taxon>Pseudomonadati</taxon>
        <taxon>Myxococcota</taxon>
        <taxon>Myxococcia</taxon>
        <taxon>Myxococcales</taxon>
        <taxon>Cystobacterineae</taxon>
        <taxon>Archangiaceae</taxon>
        <taxon>Archangium</taxon>
    </lineage>
</organism>
<sequence>MKAQTQSDLPSALVALVEGLADRELAARLMDVLVAAARTIERLGAINLVALEPQEATEGSADLELWERMAPAVGDTIVAVNELVAVVDGAFPPVRKKTAVFGGDASPQRAELEAAAAFRAIAPLLRHEVTEVGALIHQPDLLSSPWRLLGELQRLRAGMRGRVGDAVFLAAGAMGAVSRDEVVPGWAQEVLRALSFRATCATLRHTVRQRIDVASDGSVLAENVDQDLDVFTAMPAWRHVKVETKRAMLALRTELKDAASSGVATIDMVKLLVVPMLDVLAEAAADISHAVLRTHDRQARETALRRLEQVELHLVLETGAGHGALEAAFVACNPLRGASEAMDEALRSNVGVHELAERELAPLVAQLSRALQSLNA</sequence>
<reference evidence="1 2" key="1">
    <citation type="submission" date="2017-08" db="EMBL/GenBank/DDBJ databases">
        <title>Infants hospitalized years apart are colonized by the same room-sourced microbial strains.</title>
        <authorList>
            <person name="Brooks B."/>
            <person name="Olm M.R."/>
            <person name="Firek B.A."/>
            <person name="Baker R."/>
            <person name="Thomas B.C."/>
            <person name="Morowitz M.J."/>
            <person name="Banfield J.F."/>
        </authorList>
    </citation>
    <scope>NUCLEOTIDE SEQUENCE [LARGE SCALE GENOMIC DNA]</scope>
    <source>
        <strain evidence="1">S2_003_000_R2_14</strain>
    </source>
</reference>